<dbReference type="SUPFAM" id="SSF53756">
    <property type="entry name" value="UDP-Glycosyltransferase/glycogen phosphorylase"/>
    <property type="match status" value="1"/>
</dbReference>
<dbReference type="Proteomes" id="UP001178507">
    <property type="component" value="Unassembled WGS sequence"/>
</dbReference>
<accession>A0AA36IWM7</accession>
<organism evidence="4 5">
    <name type="scientific">Effrenium voratum</name>
    <dbReference type="NCBI Taxonomy" id="2562239"/>
    <lineage>
        <taxon>Eukaryota</taxon>
        <taxon>Sar</taxon>
        <taxon>Alveolata</taxon>
        <taxon>Dinophyceae</taxon>
        <taxon>Suessiales</taxon>
        <taxon>Symbiodiniaceae</taxon>
        <taxon>Effrenium</taxon>
    </lineage>
</organism>
<dbReference type="AlphaFoldDB" id="A0AA36IWM7"/>
<protein>
    <recommendedName>
        <fullName evidence="6">Glycosyltransferase</fullName>
    </recommendedName>
</protein>
<evidence type="ECO:0000259" key="2">
    <source>
        <dbReference type="Pfam" id="PF06722"/>
    </source>
</evidence>
<keyword evidence="1" id="KW-0808">Transferase</keyword>
<evidence type="ECO:0008006" key="6">
    <source>
        <dbReference type="Google" id="ProtNLM"/>
    </source>
</evidence>
<dbReference type="InterPro" id="IPR050426">
    <property type="entry name" value="Glycosyltransferase_28"/>
</dbReference>
<dbReference type="PANTHER" id="PTHR48050">
    <property type="entry name" value="STEROL 3-BETA-GLUCOSYLTRANSFERASE"/>
    <property type="match status" value="1"/>
</dbReference>
<dbReference type="PANTHER" id="PTHR48050:SF13">
    <property type="entry name" value="STEROL 3-BETA-GLUCOSYLTRANSFERASE UGT80A2"/>
    <property type="match status" value="1"/>
</dbReference>
<reference evidence="4" key="1">
    <citation type="submission" date="2023-08" db="EMBL/GenBank/DDBJ databases">
        <authorList>
            <person name="Chen Y."/>
            <person name="Shah S."/>
            <person name="Dougan E. K."/>
            <person name="Thang M."/>
            <person name="Chan C."/>
        </authorList>
    </citation>
    <scope>NUCLEOTIDE SEQUENCE</scope>
</reference>
<dbReference type="Pfam" id="PF26168">
    <property type="entry name" value="Glyco_transf_N"/>
    <property type="match status" value="1"/>
</dbReference>
<dbReference type="CDD" id="cd03784">
    <property type="entry name" value="GT1_Gtf-like"/>
    <property type="match status" value="1"/>
</dbReference>
<sequence>MSERPQHVVFMNFPATGHMNPTLVLVRELRDKKVPVTYFVAEQMREVVEANGAQWRYMQDAKELSEEQLAKYVPPEARPEGTEFPCNLMIHAASAMPAMIEALQALEPPPSVIVYDPFLPLGYVAARYLQIPSVATVTITGPGVLDMPPVVRENWEKNLAVQRASDEIKAEYGIDVFEHAAFLEFYSQDLNVVTTVDSLFCPPKLEMQLQRFGNVPFRCVGPLVNQKVHRISNAEIKEQPMLPWDQIDSSKPLVFLSLGTVANSHFWTNKFGHQAMANGVQDLTGKEFIQLVFRTAYEAFAQEDVFVVMAVGPKEDALEGMPEAPKNFLLQKSVPQLELLPKCQAFVTHGGANSMHEALGFGVPMAVVPIFGDQPSNAEAVAKANCGVSFKEPLKTLSPESLREAVRQLIVPDSAFRASCAKLGEEVAQAGGAAKAAELVLAVGRAQTSKLGGA</sequence>
<evidence type="ECO:0000313" key="4">
    <source>
        <dbReference type="EMBL" id="CAJ1394134.1"/>
    </source>
</evidence>
<proteinExistence type="predicted"/>
<dbReference type="GO" id="GO:0016758">
    <property type="term" value="F:hexosyltransferase activity"/>
    <property type="evidence" value="ECO:0007669"/>
    <property type="project" value="UniProtKB-ARBA"/>
</dbReference>
<evidence type="ECO:0000313" key="5">
    <source>
        <dbReference type="Proteomes" id="UP001178507"/>
    </source>
</evidence>
<evidence type="ECO:0000259" key="3">
    <source>
        <dbReference type="Pfam" id="PF26168"/>
    </source>
</evidence>
<gene>
    <name evidence="4" type="ORF">EVOR1521_LOCUS18864</name>
</gene>
<dbReference type="InterPro" id="IPR010610">
    <property type="entry name" value="EryCIII-like_C"/>
</dbReference>
<feature type="domain" description="Glycosyltransferase N-terminal" evidence="3">
    <location>
        <begin position="8"/>
        <end position="105"/>
    </location>
</feature>
<keyword evidence="5" id="KW-1185">Reference proteome</keyword>
<dbReference type="InterPro" id="IPR002213">
    <property type="entry name" value="UDP_glucos_trans"/>
</dbReference>
<feature type="domain" description="Erythromycin biosynthesis protein CIII-like C-terminal" evidence="2">
    <location>
        <begin position="307"/>
        <end position="429"/>
    </location>
</feature>
<dbReference type="GO" id="GO:0008194">
    <property type="term" value="F:UDP-glycosyltransferase activity"/>
    <property type="evidence" value="ECO:0007669"/>
    <property type="project" value="InterPro"/>
</dbReference>
<dbReference type="EMBL" id="CAUJNA010002768">
    <property type="protein sequence ID" value="CAJ1394134.1"/>
    <property type="molecule type" value="Genomic_DNA"/>
</dbReference>
<name>A0AA36IWM7_9DINO</name>
<evidence type="ECO:0000256" key="1">
    <source>
        <dbReference type="ARBA" id="ARBA00022679"/>
    </source>
</evidence>
<dbReference type="Pfam" id="PF06722">
    <property type="entry name" value="EryCIII-like_C"/>
    <property type="match status" value="1"/>
</dbReference>
<dbReference type="InterPro" id="IPR058980">
    <property type="entry name" value="Glyco_transf_N"/>
</dbReference>
<comment type="caution">
    <text evidence="4">The sequence shown here is derived from an EMBL/GenBank/DDBJ whole genome shotgun (WGS) entry which is preliminary data.</text>
</comment>
<dbReference type="Gene3D" id="3.40.50.2000">
    <property type="entry name" value="Glycogen Phosphorylase B"/>
    <property type="match status" value="2"/>
</dbReference>